<evidence type="ECO:0008006" key="4">
    <source>
        <dbReference type="Google" id="ProtNLM"/>
    </source>
</evidence>
<accession>B8MEJ9</accession>
<keyword evidence="3" id="KW-1185">Reference proteome</keyword>
<dbReference type="EMBL" id="EQ962656">
    <property type="protein sequence ID" value="EED16626.1"/>
    <property type="molecule type" value="Genomic_DNA"/>
</dbReference>
<dbReference type="VEuPathDB" id="FungiDB:TSTA_017010"/>
<evidence type="ECO:0000313" key="3">
    <source>
        <dbReference type="Proteomes" id="UP000001745"/>
    </source>
</evidence>
<dbReference type="Proteomes" id="UP000001745">
    <property type="component" value="Unassembled WGS sequence"/>
</dbReference>
<protein>
    <recommendedName>
        <fullName evidence="4">Chitinase</fullName>
    </recommendedName>
</protein>
<feature type="signal peptide" evidence="1">
    <location>
        <begin position="1"/>
        <end position="16"/>
    </location>
</feature>
<evidence type="ECO:0000313" key="2">
    <source>
        <dbReference type="EMBL" id="EED16626.1"/>
    </source>
</evidence>
<feature type="chain" id="PRO_5002875101" description="Chitinase" evidence="1">
    <location>
        <begin position="17"/>
        <end position="79"/>
    </location>
</feature>
<dbReference type="STRING" id="441959.B8MEJ9"/>
<dbReference type="GeneID" id="8103674"/>
<sequence>MKYLALTGFLAAHAAALRNVMYVDHLPSSDLVSSVTYAIMAFAPSENFNSGSTFTPFESINTFRARFPSTTKIMVAIGG</sequence>
<keyword evidence="1" id="KW-0732">Signal</keyword>
<dbReference type="RefSeq" id="XP_002483860.1">
    <property type="nucleotide sequence ID" value="XM_002483815.1"/>
</dbReference>
<dbReference type="OrthoDB" id="73875at2759"/>
<reference evidence="3" key="1">
    <citation type="journal article" date="2015" name="Genome Announc.">
        <title>Genome sequence of the AIDS-associated pathogen Penicillium marneffei (ATCC18224) and its near taxonomic relative Talaromyces stipitatus (ATCC10500).</title>
        <authorList>
            <person name="Nierman W.C."/>
            <person name="Fedorova-Abrams N.D."/>
            <person name="Andrianopoulos A."/>
        </authorList>
    </citation>
    <scope>NUCLEOTIDE SEQUENCE [LARGE SCALE GENOMIC DNA]</scope>
    <source>
        <strain evidence="3">ATCC 10500 / CBS 375.48 / QM 6759 / NRRL 1006</strain>
    </source>
</reference>
<name>B8MEJ9_TALSN</name>
<organism evidence="2 3">
    <name type="scientific">Talaromyces stipitatus (strain ATCC 10500 / CBS 375.48 / QM 6759 / NRRL 1006)</name>
    <name type="common">Penicillium stipitatum</name>
    <dbReference type="NCBI Taxonomy" id="441959"/>
    <lineage>
        <taxon>Eukaryota</taxon>
        <taxon>Fungi</taxon>
        <taxon>Dikarya</taxon>
        <taxon>Ascomycota</taxon>
        <taxon>Pezizomycotina</taxon>
        <taxon>Eurotiomycetes</taxon>
        <taxon>Eurotiomycetidae</taxon>
        <taxon>Eurotiales</taxon>
        <taxon>Trichocomaceae</taxon>
        <taxon>Talaromyces</taxon>
        <taxon>Talaromyces sect. Talaromyces</taxon>
    </lineage>
</organism>
<proteinExistence type="predicted"/>
<dbReference type="HOGENOM" id="CLU_2607634_0_0_1"/>
<dbReference type="InParanoid" id="B8MEJ9"/>
<evidence type="ECO:0000256" key="1">
    <source>
        <dbReference type="SAM" id="SignalP"/>
    </source>
</evidence>
<dbReference type="AlphaFoldDB" id="B8MEJ9"/>
<dbReference type="PhylomeDB" id="B8MEJ9"/>
<gene>
    <name evidence="2" type="ORF">TSTA_017010</name>
</gene>